<dbReference type="InterPro" id="IPR039379">
    <property type="entry name" value="Protoglobin_sensor_dom"/>
</dbReference>
<gene>
    <name evidence="5" type="ORF">BAA01_09000</name>
</gene>
<feature type="coiled-coil region" evidence="3">
    <location>
        <begin position="362"/>
        <end position="396"/>
    </location>
</feature>
<dbReference type="InterPro" id="IPR012292">
    <property type="entry name" value="Globin/Proto"/>
</dbReference>
<dbReference type="Proteomes" id="UP000196475">
    <property type="component" value="Unassembled WGS sequence"/>
</dbReference>
<dbReference type="Pfam" id="PF00015">
    <property type="entry name" value="MCPsignal"/>
    <property type="match status" value="1"/>
</dbReference>
<dbReference type="GO" id="GO:0016020">
    <property type="term" value="C:membrane"/>
    <property type="evidence" value="ECO:0007669"/>
    <property type="project" value="InterPro"/>
</dbReference>
<comment type="caution">
    <text evidence="5">The sequence shown here is derived from an EMBL/GenBank/DDBJ whole genome shotgun (WGS) entry which is preliminary data.</text>
</comment>
<protein>
    <recommendedName>
        <fullName evidence="4">Methyl-accepting transducer domain-containing protein</fullName>
    </recommendedName>
</protein>
<keyword evidence="1 2" id="KW-0807">Transducer</keyword>
<dbReference type="Pfam" id="PF13682">
    <property type="entry name" value="CZB"/>
    <property type="match status" value="1"/>
</dbReference>
<dbReference type="AlphaFoldDB" id="A0A1Y3PSA3"/>
<proteinExistence type="predicted"/>
<feature type="domain" description="Methyl-accepting transducer" evidence="4">
    <location>
        <begin position="248"/>
        <end position="450"/>
    </location>
</feature>
<sequence length="622" mass="71450">MSRVRFSGSVGQAYGFKGWLEEEQWVKNGLNQHAERSESEMESAESGRMPAIPDEIAAWLQFLEWDQQDLLVLQKLEKEFQQEVDAVTKKHYDKLLAHPELRALIERHRSVEQLMTTFRKWMLSIPQSEMDEAYVNSRKNIGRTHARIGLLPVWYIGSFMRLYERLIPAIVKKYMWKPQQLVQALLAFNRMMLLENMLVLQAYEDANNQTKYFEHLSQSLEVFVKHTDFRRIMERMEQLDSLAHDVRAAVQQLTAAIEQIAENTMTFSDESREAMEQAEESQDVLSKVLRRFQDVARMVDDTVHTQNSLVEQMMETTKVVEIIQEIAEQTNLLALNASIEAARAGEQGRGFAVVASEIRKLAEQTKGSIQEIERVIHRLQHELNAVSARSQEMNARVLRWVEETQGANESLEQIISVLKHADQSMQQTAAITEEQSAAAQSIAERMDEVAGVAEKTRNETVSVSKEVYEVSLQMDAMRQQEAEKLVAINQRAFIRKAKTDHLLWKWWLYNHVMGYHPLDPEQAANPHACHLGQWMDRHAPASFKQLPVFRELNEVHKSLHETAGLAIAAHAEGDRQRFKQLMDAFEHHSQQMIRLLETMEQKLAGAAKSAEEGELFGVGGRG</sequence>
<dbReference type="SMART" id="SM00283">
    <property type="entry name" value="MA"/>
    <property type="match status" value="1"/>
</dbReference>
<dbReference type="PROSITE" id="PS50111">
    <property type="entry name" value="CHEMOTAXIS_TRANSDUC_2"/>
    <property type="match status" value="1"/>
</dbReference>
<dbReference type="Gene3D" id="1.10.287.950">
    <property type="entry name" value="Methyl-accepting chemotaxis protein"/>
    <property type="match status" value="1"/>
</dbReference>
<dbReference type="SUPFAM" id="SSF46458">
    <property type="entry name" value="Globin-like"/>
    <property type="match status" value="1"/>
</dbReference>
<organism evidence="5 6">
    <name type="scientific">Bacillus thermozeamaize</name>
    <dbReference type="NCBI Taxonomy" id="230954"/>
    <lineage>
        <taxon>Bacteria</taxon>
        <taxon>Bacillati</taxon>
        <taxon>Bacillota</taxon>
        <taxon>Bacilli</taxon>
        <taxon>Bacillales</taxon>
        <taxon>Bacillaceae</taxon>
        <taxon>Bacillus</taxon>
    </lineage>
</organism>
<dbReference type="GO" id="GO:0019825">
    <property type="term" value="F:oxygen binding"/>
    <property type="evidence" value="ECO:0007669"/>
    <property type="project" value="InterPro"/>
</dbReference>
<dbReference type="GO" id="GO:0020037">
    <property type="term" value="F:heme binding"/>
    <property type="evidence" value="ECO:0007669"/>
    <property type="project" value="InterPro"/>
</dbReference>
<name>A0A1Y3PSA3_9BACI</name>
<dbReference type="Gene3D" id="1.20.120.30">
    <property type="entry name" value="Aspartate receptor, ligand-binding domain"/>
    <property type="match status" value="1"/>
</dbReference>
<dbReference type="GO" id="GO:0007165">
    <property type="term" value="P:signal transduction"/>
    <property type="evidence" value="ECO:0007669"/>
    <property type="project" value="UniProtKB-KW"/>
</dbReference>
<dbReference type="InterPro" id="IPR044398">
    <property type="entry name" value="Globin-sensor_dom"/>
</dbReference>
<dbReference type="CDD" id="cd01068">
    <property type="entry name" value="globin_sensor"/>
    <property type="match status" value="1"/>
</dbReference>
<dbReference type="SUPFAM" id="SSF58104">
    <property type="entry name" value="Methyl-accepting chemotaxis protein (MCP) signaling domain"/>
    <property type="match status" value="1"/>
</dbReference>
<dbReference type="PANTHER" id="PTHR32089">
    <property type="entry name" value="METHYL-ACCEPTING CHEMOTAXIS PROTEIN MCPB"/>
    <property type="match status" value="1"/>
</dbReference>
<dbReference type="InterPro" id="IPR025991">
    <property type="entry name" value="Chemoreceptor_zinc-bind_dom"/>
</dbReference>
<dbReference type="EMBL" id="LZRT01000079">
    <property type="protein sequence ID" value="OUM87199.1"/>
    <property type="molecule type" value="Genomic_DNA"/>
</dbReference>
<dbReference type="InterPro" id="IPR004089">
    <property type="entry name" value="MCPsignal_dom"/>
</dbReference>
<dbReference type="Gene3D" id="1.10.490.10">
    <property type="entry name" value="Globins"/>
    <property type="match status" value="1"/>
</dbReference>
<evidence type="ECO:0000313" key="5">
    <source>
        <dbReference type="EMBL" id="OUM87199.1"/>
    </source>
</evidence>
<dbReference type="CDD" id="cd11386">
    <property type="entry name" value="MCP_signal"/>
    <property type="match status" value="1"/>
</dbReference>
<keyword evidence="3" id="KW-0175">Coiled coil</keyword>
<evidence type="ECO:0000256" key="3">
    <source>
        <dbReference type="SAM" id="Coils"/>
    </source>
</evidence>
<accession>A0A1Y3PSA3</accession>
<dbReference type="PANTHER" id="PTHR32089:SF112">
    <property type="entry name" value="LYSOZYME-LIKE PROTEIN-RELATED"/>
    <property type="match status" value="1"/>
</dbReference>
<evidence type="ECO:0000259" key="4">
    <source>
        <dbReference type="PROSITE" id="PS50111"/>
    </source>
</evidence>
<dbReference type="InterPro" id="IPR009050">
    <property type="entry name" value="Globin-like_sf"/>
</dbReference>
<evidence type="ECO:0000313" key="6">
    <source>
        <dbReference type="Proteomes" id="UP000196475"/>
    </source>
</evidence>
<evidence type="ECO:0000256" key="2">
    <source>
        <dbReference type="PROSITE-ProRule" id="PRU00284"/>
    </source>
</evidence>
<reference evidence="6" key="1">
    <citation type="submission" date="2016-06" db="EMBL/GenBank/DDBJ databases">
        <authorList>
            <person name="Nascimento L."/>
            <person name="Pereira R.V."/>
            <person name="Martins L.F."/>
            <person name="Quaggio R.B."/>
            <person name="Silva A.M."/>
            <person name="Setubal J.C."/>
        </authorList>
    </citation>
    <scope>NUCLEOTIDE SEQUENCE [LARGE SCALE GENOMIC DNA]</scope>
</reference>
<evidence type="ECO:0000256" key="1">
    <source>
        <dbReference type="ARBA" id="ARBA00023224"/>
    </source>
</evidence>
<dbReference type="Pfam" id="PF11563">
    <property type="entry name" value="Protoglobin"/>
    <property type="match status" value="1"/>
</dbReference>